<dbReference type="SUPFAM" id="SSF52540">
    <property type="entry name" value="P-loop containing nucleoside triphosphate hydrolases"/>
    <property type="match status" value="1"/>
</dbReference>
<accession>A0AAD7FLR6</accession>
<dbReference type="Gene3D" id="3.40.50.300">
    <property type="entry name" value="P-loop containing nucleotide triphosphate hydrolases"/>
    <property type="match status" value="1"/>
</dbReference>
<name>A0AAD7FLR6_MYCRO</name>
<dbReference type="InterPro" id="IPR011545">
    <property type="entry name" value="DEAD/DEAH_box_helicase_dom"/>
</dbReference>
<keyword evidence="3" id="KW-1185">Reference proteome</keyword>
<dbReference type="GO" id="GO:0003676">
    <property type="term" value="F:nucleic acid binding"/>
    <property type="evidence" value="ECO:0007669"/>
    <property type="project" value="InterPro"/>
</dbReference>
<dbReference type="GO" id="GO:0005524">
    <property type="term" value="F:ATP binding"/>
    <property type="evidence" value="ECO:0007669"/>
    <property type="project" value="InterPro"/>
</dbReference>
<reference evidence="2" key="1">
    <citation type="submission" date="2023-03" db="EMBL/GenBank/DDBJ databases">
        <title>Massive genome expansion in bonnet fungi (Mycena s.s.) driven by repeated elements and novel gene families across ecological guilds.</title>
        <authorList>
            <consortium name="Lawrence Berkeley National Laboratory"/>
            <person name="Harder C.B."/>
            <person name="Miyauchi S."/>
            <person name="Viragh M."/>
            <person name="Kuo A."/>
            <person name="Thoen E."/>
            <person name="Andreopoulos B."/>
            <person name="Lu D."/>
            <person name="Skrede I."/>
            <person name="Drula E."/>
            <person name="Henrissat B."/>
            <person name="Morin E."/>
            <person name="Kohler A."/>
            <person name="Barry K."/>
            <person name="LaButti K."/>
            <person name="Morin E."/>
            <person name="Salamov A."/>
            <person name="Lipzen A."/>
            <person name="Mereny Z."/>
            <person name="Hegedus B."/>
            <person name="Baldrian P."/>
            <person name="Stursova M."/>
            <person name="Weitz H."/>
            <person name="Taylor A."/>
            <person name="Grigoriev I.V."/>
            <person name="Nagy L.G."/>
            <person name="Martin F."/>
            <person name="Kauserud H."/>
        </authorList>
    </citation>
    <scope>NUCLEOTIDE SEQUENCE</scope>
    <source>
        <strain evidence="2">CBHHK067</strain>
    </source>
</reference>
<dbReference type="Proteomes" id="UP001221757">
    <property type="component" value="Unassembled WGS sequence"/>
</dbReference>
<evidence type="ECO:0000313" key="3">
    <source>
        <dbReference type="Proteomes" id="UP001221757"/>
    </source>
</evidence>
<gene>
    <name evidence="2" type="ORF">B0H17DRAFT_1150149</name>
</gene>
<dbReference type="InterPro" id="IPR027417">
    <property type="entry name" value="P-loop_NTPase"/>
</dbReference>
<sequence>MWGGRDGGRKERGAVCQAVPHHPVLILDVLSLAEEAALPHIKPGTVPYITSCAALLNLVGQDKYPASSARRMTRGQWMGKMWMAGKWMLYACCPCQCMRTTNGEYMDGSLQMDAVCLHGREPEARAAPGAGQRYKASGWHEMVGIGSDQTVRNYKAEEINVDLVARAHEVLCAKLFRFQLEVAAAILRGGDVIIDVGTGCGKTPCFTLPLLLNATKIAMIVSPLSALMIDQVGKKLVQCLVPSSLHCIEDVSDSSH</sequence>
<dbReference type="Pfam" id="PF00270">
    <property type="entry name" value="DEAD"/>
    <property type="match status" value="1"/>
</dbReference>
<proteinExistence type="predicted"/>
<feature type="domain" description="DEAD/DEAH-box helicase" evidence="1">
    <location>
        <begin position="177"/>
        <end position="232"/>
    </location>
</feature>
<protein>
    <recommendedName>
        <fullName evidence="1">DEAD/DEAH-box helicase domain-containing protein</fullName>
    </recommendedName>
</protein>
<evidence type="ECO:0000259" key="1">
    <source>
        <dbReference type="Pfam" id="PF00270"/>
    </source>
</evidence>
<dbReference type="EMBL" id="JARKIE010000506">
    <property type="protein sequence ID" value="KAJ7631796.1"/>
    <property type="molecule type" value="Genomic_DNA"/>
</dbReference>
<comment type="caution">
    <text evidence="2">The sequence shown here is derived from an EMBL/GenBank/DDBJ whole genome shotgun (WGS) entry which is preliminary data.</text>
</comment>
<organism evidence="2 3">
    <name type="scientific">Mycena rosella</name>
    <name type="common">Pink bonnet</name>
    <name type="synonym">Agaricus rosellus</name>
    <dbReference type="NCBI Taxonomy" id="1033263"/>
    <lineage>
        <taxon>Eukaryota</taxon>
        <taxon>Fungi</taxon>
        <taxon>Dikarya</taxon>
        <taxon>Basidiomycota</taxon>
        <taxon>Agaricomycotina</taxon>
        <taxon>Agaricomycetes</taxon>
        <taxon>Agaricomycetidae</taxon>
        <taxon>Agaricales</taxon>
        <taxon>Marasmiineae</taxon>
        <taxon>Mycenaceae</taxon>
        <taxon>Mycena</taxon>
    </lineage>
</organism>
<evidence type="ECO:0000313" key="2">
    <source>
        <dbReference type="EMBL" id="KAJ7631796.1"/>
    </source>
</evidence>
<dbReference type="AlphaFoldDB" id="A0AAD7FLR6"/>